<comment type="caution">
    <text evidence="1">The sequence shown here is derived from an EMBL/GenBank/DDBJ whole genome shotgun (WGS) entry which is preliminary data.</text>
</comment>
<evidence type="ECO:0000313" key="1">
    <source>
        <dbReference type="EMBL" id="KTF05679.1"/>
    </source>
</evidence>
<protein>
    <submittedName>
        <fullName evidence="1">Uncharacterized protein</fullName>
    </submittedName>
</protein>
<name>A0A1B6NQG0_9ZZZZ</name>
<proteinExistence type="predicted"/>
<sequence length="41" mass="4894">MLRIRLLLLKQLLHFKTETRVKSRFQTQQRGSVVMPVIART</sequence>
<reference evidence="1" key="1">
    <citation type="submission" date="2013-11" db="EMBL/GenBank/DDBJ databases">
        <title>Microbial diversity, functional groups and degradation webs in Northern and Southern Mediterranean and Red Sea marine crude oil polluted sites.</title>
        <authorList>
            <person name="Daffonchio D."/>
            <person name="Mapelli F."/>
            <person name="Ferrer M."/>
            <person name="Richter M."/>
            <person name="Cherif A."/>
            <person name="Malkawi H.I."/>
            <person name="Yakimov M.M."/>
            <person name="Abdel-Fattah Y.R."/>
            <person name="Blaghen M."/>
            <person name="Golyshin P.N."/>
            <person name="Kalogerakis N."/>
            <person name="Boon N."/>
            <person name="Magagnini M."/>
            <person name="Fava F."/>
        </authorList>
    </citation>
    <scope>NUCLEOTIDE SEQUENCE</scope>
</reference>
<organism evidence="1">
    <name type="scientific">marine sediment metagenome</name>
    <dbReference type="NCBI Taxonomy" id="412755"/>
    <lineage>
        <taxon>unclassified sequences</taxon>
        <taxon>metagenomes</taxon>
        <taxon>ecological metagenomes</taxon>
    </lineage>
</organism>
<dbReference type="EMBL" id="AYSL01001634">
    <property type="protein sequence ID" value="KTF05679.1"/>
    <property type="molecule type" value="Genomic_DNA"/>
</dbReference>
<accession>A0A1B6NQG0</accession>
<dbReference type="AlphaFoldDB" id="A0A1B6NQG0"/>
<gene>
    <name evidence="1" type="ORF">MGSAQ_002825</name>
</gene>